<feature type="transmembrane region" description="Helical" evidence="1">
    <location>
        <begin position="39"/>
        <end position="60"/>
    </location>
</feature>
<feature type="transmembrane region" description="Helical" evidence="1">
    <location>
        <begin position="12"/>
        <end position="33"/>
    </location>
</feature>
<evidence type="ECO:0000313" key="3">
    <source>
        <dbReference type="Proteomes" id="UP000594480"/>
    </source>
</evidence>
<keyword evidence="3" id="KW-1185">Reference proteome</keyword>
<organism evidence="2 3">
    <name type="scientific">Microbacterium schleiferi</name>
    <dbReference type="NCBI Taxonomy" id="69362"/>
    <lineage>
        <taxon>Bacteria</taxon>
        <taxon>Bacillati</taxon>
        <taxon>Actinomycetota</taxon>
        <taxon>Actinomycetes</taxon>
        <taxon>Micrococcales</taxon>
        <taxon>Microbacteriaceae</taxon>
        <taxon>Microbacterium</taxon>
    </lineage>
</organism>
<dbReference type="Proteomes" id="UP000594480">
    <property type="component" value="Chromosome"/>
</dbReference>
<dbReference type="AlphaFoldDB" id="A0A7S8MWI7"/>
<evidence type="ECO:0000256" key="1">
    <source>
        <dbReference type="SAM" id="Phobius"/>
    </source>
</evidence>
<protein>
    <submittedName>
        <fullName evidence="2">Uncharacterized protein</fullName>
    </submittedName>
</protein>
<dbReference type="KEGG" id="msf:IT882_12040"/>
<feature type="transmembrane region" description="Helical" evidence="1">
    <location>
        <begin position="72"/>
        <end position="94"/>
    </location>
</feature>
<proteinExistence type="predicted"/>
<evidence type="ECO:0000313" key="2">
    <source>
        <dbReference type="EMBL" id="QPE03963.1"/>
    </source>
</evidence>
<dbReference type="EMBL" id="CP064760">
    <property type="protein sequence ID" value="QPE03963.1"/>
    <property type="molecule type" value="Genomic_DNA"/>
</dbReference>
<keyword evidence="1" id="KW-0812">Transmembrane</keyword>
<name>A0A7S8MWI7_9MICO</name>
<keyword evidence="1" id="KW-0472">Membrane</keyword>
<reference evidence="2 3" key="1">
    <citation type="submission" date="2020-11" db="EMBL/GenBank/DDBJ databases">
        <title>Amino acid is mineralized and recycled by bacteria in oceanic microbiome.</title>
        <authorList>
            <person name="Zheng L.Y."/>
        </authorList>
    </citation>
    <scope>NUCLEOTIDE SEQUENCE [LARGE SCALE GENOMIC DNA]</scope>
    <source>
        <strain evidence="2 3">A32-1</strain>
    </source>
</reference>
<accession>A0A7S8MWI7</accession>
<gene>
    <name evidence="2" type="ORF">IT882_12040</name>
</gene>
<keyword evidence="1" id="KW-1133">Transmembrane helix</keyword>
<dbReference type="RefSeq" id="WP_195692054.1">
    <property type="nucleotide sequence ID" value="NZ_CP064760.1"/>
</dbReference>
<sequence>MDLPPLAPRRAFGGIVAVWVAAAVAGTIIGFFVPAEWRIAWLGVALGLCVVLAFAVQLAYGRSQAFVERVALSTLGAAIVLGVISLGFGLASIVPR</sequence>